<evidence type="ECO:0000313" key="2">
    <source>
        <dbReference type="EMBL" id="UPW41155.1"/>
    </source>
</evidence>
<organism evidence="2">
    <name type="scientific">Sigmofec virus UA08Rod_5349</name>
    <dbReference type="NCBI Taxonomy" id="2929421"/>
    <lineage>
        <taxon>Viruses</taxon>
        <taxon>Monodnaviria</taxon>
        <taxon>Sangervirae</taxon>
        <taxon>Phixviricota</taxon>
        <taxon>Malgrandaviricetes</taxon>
        <taxon>Petitvirales</taxon>
        <taxon>Microviridae</taxon>
    </lineage>
</organism>
<proteinExistence type="predicted"/>
<feature type="domain" description="Replication-associated protein ORF2/G2P" evidence="1">
    <location>
        <begin position="94"/>
        <end position="245"/>
    </location>
</feature>
<sequence>MPCFHPLLAVDVGQKTPDGKILYQIAHFPEDLRPGIDLHVRYDDIGKWFVPCGPDRGFPYVTIPCGKCIGCRLESSRQWANRCLLELEYHESAYFVTLTYDDYHVPISYYPDPETGEAQPSLTLCKRDVQLFLKRLRDRFSDQRIRFFMCGEYGPSTFRPHYHLILFGLKLPDLRPVFAPDEALHESGYNYYQSDLLERCWSRGDPYLDLLGDEHMSPVQKIGNVTITDVTWETCAYVARYVTKKLTGPMADFYTNFNLVPPYINMSRMPGIARQWYDDHPGYNEYEYINLKTATGGRKFRPPRYYDKLFDGQYPEESAKIKAIRQRLCTESIKAKLERTDLNYIEYLEVEERLMQSKTKSLARKDV</sequence>
<evidence type="ECO:0000259" key="1">
    <source>
        <dbReference type="Pfam" id="PF23343"/>
    </source>
</evidence>
<reference evidence="2" key="1">
    <citation type="submission" date="2022-02" db="EMBL/GenBank/DDBJ databases">
        <title>Towards deciphering the DNA virus diversity associated with rodent species in the families Cricetidae and Heteromyidae.</title>
        <authorList>
            <person name="Lund M."/>
            <person name="Larsen B.B."/>
            <person name="Gryseels S."/>
            <person name="Kraberger S."/>
            <person name="Rowsey D.M."/>
            <person name="Steger L."/>
            <person name="Yule K.M."/>
            <person name="Upham N.S."/>
            <person name="Worobey M."/>
            <person name="Van Doorslaer K."/>
            <person name="Varsani A."/>
        </authorList>
    </citation>
    <scope>NUCLEOTIDE SEQUENCE</scope>
    <source>
        <strain evidence="2">UA08Rod_5349</strain>
    </source>
</reference>
<dbReference type="InterPro" id="IPR056906">
    <property type="entry name" value="ORF2/G2P_dom"/>
</dbReference>
<dbReference type="Pfam" id="PF23343">
    <property type="entry name" value="REP_ORF2-G2P"/>
    <property type="match status" value="1"/>
</dbReference>
<dbReference type="EMBL" id="OM869550">
    <property type="protein sequence ID" value="UPW41155.1"/>
    <property type="molecule type" value="Genomic_DNA"/>
</dbReference>
<name>A0A976N1P8_9VIRU</name>
<protein>
    <submittedName>
        <fullName evidence="2">Replication initiator protein</fullName>
    </submittedName>
</protein>
<accession>A0A976N1P8</accession>